<evidence type="ECO:0000313" key="2">
    <source>
        <dbReference type="EMBL" id="MCK1786214.1"/>
    </source>
</evidence>
<dbReference type="RefSeq" id="WP_247403667.1">
    <property type="nucleotide sequence ID" value="NZ_JAKNRV010000186.1"/>
</dbReference>
<name>A0ABT0EKG3_9PSED</name>
<keyword evidence="3" id="KW-1185">Reference proteome</keyword>
<protein>
    <submittedName>
        <fullName evidence="2">FAD-dependent oxidoreductase</fullName>
    </submittedName>
</protein>
<gene>
    <name evidence="2" type="ORF">L9Z73_18230</name>
</gene>
<dbReference type="Proteomes" id="UP001317085">
    <property type="component" value="Unassembled WGS sequence"/>
</dbReference>
<dbReference type="InterPro" id="IPR023753">
    <property type="entry name" value="FAD/NAD-binding_dom"/>
</dbReference>
<dbReference type="Gene3D" id="3.50.50.60">
    <property type="entry name" value="FAD/NAD(P)-binding domain"/>
    <property type="match status" value="1"/>
</dbReference>
<dbReference type="SUPFAM" id="SSF51905">
    <property type="entry name" value="FAD/NAD(P)-binding domain"/>
    <property type="match status" value="1"/>
</dbReference>
<dbReference type="EMBL" id="JAKNRV010000186">
    <property type="protein sequence ID" value="MCK1786214.1"/>
    <property type="molecule type" value="Genomic_DNA"/>
</dbReference>
<accession>A0ABT0EKG3</accession>
<comment type="caution">
    <text evidence="2">The sequence shown here is derived from an EMBL/GenBank/DDBJ whole genome shotgun (WGS) entry which is preliminary data.</text>
</comment>
<dbReference type="Pfam" id="PF07992">
    <property type="entry name" value="Pyr_redox_2"/>
    <property type="match status" value="1"/>
</dbReference>
<reference evidence="2 3" key="1">
    <citation type="submission" date="2022-02" db="EMBL/GenBank/DDBJ databases">
        <title>Comparative genomics of the first Antarctic Pseudomonas spp. capable of biotransforming 2,4,6-Trinitrotoluene.</title>
        <authorList>
            <person name="Cabrera M.A."/>
            <person name="Marquez S.L."/>
            <person name="Perez-Donoso J.M."/>
        </authorList>
    </citation>
    <scope>NUCLEOTIDE SEQUENCE [LARGE SCALE GENOMIC DNA]</scope>
    <source>
        <strain evidence="2 3">TNT11</strain>
    </source>
</reference>
<proteinExistence type="predicted"/>
<feature type="domain" description="FAD/NAD(P)-binding" evidence="1">
    <location>
        <begin position="7"/>
        <end position="43"/>
    </location>
</feature>
<dbReference type="InterPro" id="IPR036188">
    <property type="entry name" value="FAD/NAD-bd_sf"/>
</dbReference>
<evidence type="ECO:0000259" key="1">
    <source>
        <dbReference type="Pfam" id="PF07992"/>
    </source>
</evidence>
<organism evidence="2 3">
    <name type="scientific">Pseudomonas emilianonis</name>
    <dbReference type="NCBI Taxonomy" id="2915812"/>
    <lineage>
        <taxon>Bacteria</taxon>
        <taxon>Pseudomonadati</taxon>
        <taxon>Pseudomonadota</taxon>
        <taxon>Gammaproteobacteria</taxon>
        <taxon>Pseudomonadales</taxon>
        <taxon>Pseudomonadaceae</taxon>
        <taxon>Pseudomonas</taxon>
    </lineage>
</organism>
<sequence length="61" mass="6485">QLQRVGARIFVDEHLRTSIPGVYAGGDCVSLGQDLTVQAVQHGKLAAEAMHAQLMLNVEAA</sequence>
<evidence type="ECO:0000313" key="3">
    <source>
        <dbReference type="Proteomes" id="UP001317085"/>
    </source>
</evidence>
<feature type="non-terminal residue" evidence="2">
    <location>
        <position position="1"/>
    </location>
</feature>